<dbReference type="Gene3D" id="3.90.1300.10">
    <property type="entry name" value="Amidase signature (AS) domain"/>
    <property type="match status" value="1"/>
</dbReference>
<evidence type="ECO:0000313" key="4">
    <source>
        <dbReference type="Proteomes" id="UP000460157"/>
    </source>
</evidence>
<keyword evidence="4" id="KW-1185">Reference proteome</keyword>
<dbReference type="AlphaFoldDB" id="A0A7K1UGN2"/>
<evidence type="ECO:0000256" key="1">
    <source>
        <dbReference type="ARBA" id="ARBA00009199"/>
    </source>
</evidence>
<dbReference type="Pfam" id="PF01425">
    <property type="entry name" value="Amidase"/>
    <property type="match status" value="1"/>
</dbReference>
<organism evidence="3 4">
    <name type="scientific">Nesterenkonia alkaliphila</name>
    <dbReference type="NCBI Taxonomy" id="1463631"/>
    <lineage>
        <taxon>Bacteria</taxon>
        <taxon>Bacillati</taxon>
        <taxon>Actinomycetota</taxon>
        <taxon>Actinomycetes</taxon>
        <taxon>Micrococcales</taxon>
        <taxon>Micrococcaceae</taxon>
        <taxon>Nesterenkonia</taxon>
    </lineage>
</organism>
<proteinExistence type="inferred from homology"/>
<feature type="domain" description="Amidase" evidence="2">
    <location>
        <begin position="29"/>
        <end position="450"/>
    </location>
</feature>
<dbReference type="InterPro" id="IPR036928">
    <property type="entry name" value="AS_sf"/>
</dbReference>
<dbReference type="GO" id="GO:0004040">
    <property type="term" value="F:amidase activity"/>
    <property type="evidence" value="ECO:0007669"/>
    <property type="project" value="UniProtKB-EC"/>
</dbReference>
<dbReference type="NCBIfam" id="NF004815">
    <property type="entry name" value="PRK06169.1"/>
    <property type="match status" value="1"/>
</dbReference>
<dbReference type="EMBL" id="WRPM01000031">
    <property type="protein sequence ID" value="MVT25633.1"/>
    <property type="molecule type" value="Genomic_DNA"/>
</dbReference>
<evidence type="ECO:0000313" key="3">
    <source>
        <dbReference type="EMBL" id="MVT25633.1"/>
    </source>
</evidence>
<comment type="caution">
    <text evidence="3">The sequence shown here is derived from an EMBL/GenBank/DDBJ whole genome shotgun (WGS) entry which is preliminary data.</text>
</comment>
<dbReference type="PANTHER" id="PTHR11895">
    <property type="entry name" value="TRANSAMIDASE"/>
    <property type="match status" value="1"/>
</dbReference>
<dbReference type="EC" id="3.5.1.4" evidence="3"/>
<sequence length="477" mass="49931">MTQTPADLAELTAAELLAGYAAGEFSPVEATEAALERIEKHDAALNAFVLVDRESALASAEASAARWKAGETLGPGDGVPTSIKDIFLTKDWPTLRGTKLIDEAGPWDADAPCVARLRETGAVLLGKTATPEFAWKGVTDCLRSGVTSNPWDTSTHAGGSSGGAAAAVGAGMGPWSVGTDGGGSVRIPAAFTGTVAIKATYGTVPMYPSSPFGTLAHAGPMTRTVKDTALLLDIISGFDSRDWSALPTPQGSFTDGLEDGIAGLRIAYSPTLGFGENDPEVERLVGEAVKVLEEAGATVEQVDPQIADPAEPFHVLWFTGAAKVLEVFGPDALGQIDPGLREGIEKYQDATALDYLTATAVRMDLGVIMGAFHEQYDLLVTPTMPITSFDCTRQAPAGWKSELWTSWTPYTYPFNMTQQPAASVPCGIAENGLPVGIQFVAARTQDRLVLRAAHAYEQASGARFSRPVAPSAAGTGD</sequence>
<dbReference type="InterPro" id="IPR020556">
    <property type="entry name" value="Amidase_CS"/>
</dbReference>
<accession>A0A7K1UGN2</accession>
<dbReference type="PANTHER" id="PTHR11895:SF7">
    <property type="entry name" value="GLUTAMYL-TRNA(GLN) AMIDOTRANSFERASE SUBUNIT A, MITOCHONDRIAL"/>
    <property type="match status" value="1"/>
</dbReference>
<dbReference type="SUPFAM" id="SSF75304">
    <property type="entry name" value="Amidase signature (AS) enzymes"/>
    <property type="match status" value="1"/>
</dbReference>
<dbReference type="RefSeq" id="WP_157321760.1">
    <property type="nucleotide sequence ID" value="NZ_BMFX01000007.1"/>
</dbReference>
<dbReference type="OrthoDB" id="182039at2"/>
<dbReference type="InterPro" id="IPR023631">
    <property type="entry name" value="Amidase_dom"/>
</dbReference>
<name>A0A7K1UGN2_9MICC</name>
<keyword evidence="3" id="KW-0378">Hydrolase</keyword>
<dbReference type="PROSITE" id="PS00571">
    <property type="entry name" value="AMIDASES"/>
    <property type="match status" value="1"/>
</dbReference>
<dbReference type="Proteomes" id="UP000460157">
    <property type="component" value="Unassembled WGS sequence"/>
</dbReference>
<protein>
    <submittedName>
        <fullName evidence="3">Amidase</fullName>
        <ecNumber evidence="3">3.5.1.4</ecNumber>
    </submittedName>
</protein>
<evidence type="ECO:0000259" key="2">
    <source>
        <dbReference type="Pfam" id="PF01425"/>
    </source>
</evidence>
<reference evidence="3 4" key="1">
    <citation type="submission" date="2019-12" db="EMBL/GenBank/DDBJ databases">
        <title>Nesterenkonia muleiensis sp. nov., a novel actinobacterium isolated from sap of Populus euphratica.</title>
        <authorList>
            <person name="Wang R."/>
        </authorList>
    </citation>
    <scope>NUCLEOTIDE SEQUENCE [LARGE SCALE GENOMIC DNA]</scope>
    <source>
        <strain evidence="3 4">F10</strain>
    </source>
</reference>
<comment type="similarity">
    <text evidence="1">Belongs to the amidase family.</text>
</comment>
<gene>
    <name evidence="3" type="ORF">GNZ21_04530</name>
</gene>
<dbReference type="InterPro" id="IPR000120">
    <property type="entry name" value="Amidase"/>
</dbReference>